<sequence length="99" mass="11750">MTLEKLKMKDEMHTSRIEFYSEKGHSFLHKKACQQYCNWIVTTATNHSNILDASYSKYLQRQFRKLAKYTQNNDIRLIVQNLLGFIDIRLAAYVKSKVM</sequence>
<reference evidence="1" key="1">
    <citation type="submission" date="2010-09" db="EMBL/GenBank/DDBJ databases">
        <authorList>
            <person name="Daugherty S.C."/>
            <person name="Kilian M."/>
            <person name="Tettelin H."/>
        </authorList>
    </citation>
    <scope>NUCLEOTIDE SEQUENCE [LARGE SCALE GENOMIC DNA]</scope>
    <source>
        <strain evidence="1">SK1302</strain>
    </source>
</reference>
<name>A0ABN0B4I2_9STRE</name>
<dbReference type="GO" id="GO:0016740">
    <property type="term" value="F:transferase activity"/>
    <property type="evidence" value="ECO:0007669"/>
    <property type="project" value="UniProtKB-KW"/>
</dbReference>
<comment type="caution">
    <text evidence="1">The sequence shown here is derived from an EMBL/GenBank/DDBJ whole genome shotgun (WGS) entry which is preliminary data.</text>
</comment>
<organism evidence="1">
    <name type="scientific">Streptococcus infantis SK1302</name>
    <dbReference type="NCBI Taxonomy" id="871237"/>
    <lineage>
        <taxon>Bacteria</taxon>
        <taxon>Bacillati</taxon>
        <taxon>Bacillota</taxon>
        <taxon>Bacilli</taxon>
        <taxon>Lactobacillales</taxon>
        <taxon>Streptococcaceae</taxon>
        <taxon>Streptococcus</taxon>
    </lineage>
</organism>
<gene>
    <name evidence="1" type="ORF">SIN_1129</name>
</gene>
<evidence type="ECO:0000313" key="1">
    <source>
        <dbReference type="EMBL" id="EFO54164.1"/>
    </source>
</evidence>
<keyword evidence="1" id="KW-0808">Transferase</keyword>
<accession>A0ABN0B4I2</accession>
<proteinExistence type="predicted"/>
<protein>
    <submittedName>
        <fullName evidence="1">Glycosyl transferase</fullName>
    </submittedName>
</protein>
<dbReference type="EMBL" id="AEDY01000066">
    <property type="protein sequence ID" value="EFO54164.1"/>
    <property type="molecule type" value="Genomic_DNA"/>
</dbReference>